<dbReference type="AlphaFoldDB" id="A0A1X7HXE5"/>
<reference evidence="1 2" key="1">
    <citation type="submission" date="2017-04" db="EMBL/GenBank/DDBJ databases">
        <authorList>
            <person name="Afonso C.L."/>
            <person name="Miller P.J."/>
            <person name="Scott M.A."/>
            <person name="Spackman E."/>
            <person name="Goraichik I."/>
            <person name="Dimitrov K.M."/>
            <person name="Suarez D.L."/>
            <person name="Swayne D.E."/>
        </authorList>
    </citation>
    <scope>NUCLEOTIDE SEQUENCE [LARGE SCALE GENOMIC DNA]</scope>
    <source>
        <strain evidence="1 2">DSM 22418</strain>
    </source>
</reference>
<dbReference type="Gene3D" id="2.60.40.2340">
    <property type="match status" value="1"/>
</dbReference>
<name>A0A1X7HXE5_9SPHI</name>
<sequence length="365" mass="40266">MKQIIKLFAIPLLGLFGSLLLHSCSKTEVVAYEKESLNKILEFKITNSPQPLLGAIDHTRNSITIYIPYYLGIDYLVPALKLEEGAILIDEKGEEINLDGGVDPIRTGETAVYRVKGTDGTVRTYNVAPTFLPFNVPLQAGYTTTMVDTNPVSKIATAQFNVYGNFASTSTHAKFYFTDKTSGKVHHDFVSMVSVLPSEAYYTLTAQLLPEALAGDYKVEVEHQGRRAPLPDMKVTYSQPFPTFFSSTASYAIGDTITFTPSSFGMVGSQGVYLELDRVYLVIQKQDATVPAGFPAALYDQQIAFPVVKQTRREVKVIVPEIPTGMYGSTAYGMVFYFDYADHTGFGKGIRTGVVDKSFEIKPKK</sequence>
<evidence type="ECO:0000313" key="2">
    <source>
        <dbReference type="Proteomes" id="UP000192980"/>
    </source>
</evidence>
<dbReference type="Proteomes" id="UP000192980">
    <property type="component" value="Unassembled WGS sequence"/>
</dbReference>
<organism evidence="1 2">
    <name type="scientific">Sphingobacterium psychroaquaticum</name>
    <dbReference type="NCBI Taxonomy" id="561061"/>
    <lineage>
        <taxon>Bacteria</taxon>
        <taxon>Pseudomonadati</taxon>
        <taxon>Bacteroidota</taxon>
        <taxon>Sphingobacteriia</taxon>
        <taxon>Sphingobacteriales</taxon>
        <taxon>Sphingobacteriaceae</taxon>
        <taxon>Sphingobacterium</taxon>
    </lineage>
</organism>
<keyword evidence="2" id="KW-1185">Reference proteome</keyword>
<dbReference type="STRING" id="561061.SAMN05660862_0118"/>
<protein>
    <submittedName>
        <fullName evidence="1">Uncharacterized protein</fullName>
    </submittedName>
</protein>
<dbReference type="EMBL" id="FXAU01000001">
    <property type="protein sequence ID" value="SMG06109.1"/>
    <property type="molecule type" value="Genomic_DNA"/>
</dbReference>
<dbReference type="OrthoDB" id="674886at2"/>
<gene>
    <name evidence="1" type="ORF">SAMN05660862_0118</name>
</gene>
<proteinExistence type="predicted"/>
<evidence type="ECO:0000313" key="1">
    <source>
        <dbReference type="EMBL" id="SMG06109.1"/>
    </source>
</evidence>
<dbReference type="RefSeq" id="WP_085471100.1">
    <property type="nucleotide sequence ID" value="NZ_CP038029.1"/>
</dbReference>
<accession>A0A1X7HXE5</accession>